<dbReference type="GO" id="GO:0004252">
    <property type="term" value="F:serine-type endopeptidase activity"/>
    <property type="evidence" value="ECO:0007669"/>
    <property type="project" value="InterPro"/>
</dbReference>
<proteinExistence type="predicted"/>
<reference evidence="5" key="1">
    <citation type="journal article" date="2020" name="Mol. Plant Microbe">
        <title>Rhizobial microsymbionts of the narrowly endemic Oxytropis species growing in Kamchatka are characterized by significant genetic diversity and possess a set of genes that are associated with T3SS and T6SS secretion systems and can affect the development of symbiosis.</title>
        <authorList>
            <person name="Safronova V."/>
            <person name="Guro P."/>
            <person name="Sazanova A."/>
            <person name="Kuznetsova I."/>
            <person name="Belimov A."/>
            <person name="Yakubov V."/>
            <person name="Chirak E."/>
            <person name="Afonin A."/>
            <person name="Gogolev Y."/>
            <person name="Andronov E."/>
            <person name="Tikhonovich I."/>
        </authorList>
    </citation>
    <scope>NUCLEOTIDE SEQUENCE [LARGE SCALE GENOMIC DNA]</scope>
    <source>
        <strain evidence="5">RCAM0610</strain>
        <plasmid evidence="5">p_2</plasmid>
    </source>
</reference>
<feature type="compositionally biased region" description="Basic residues" evidence="2">
    <location>
        <begin position="88"/>
        <end position="98"/>
    </location>
</feature>
<accession>A0A7G6RM64</accession>
<dbReference type="PROSITE" id="PS50240">
    <property type="entry name" value="TRYPSIN_DOM"/>
    <property type="match status" value="1"/>
</dbReference>
<dbReference type="AlphaFoldDB" id="A0A7G6RM64"/>
<protein>
    <submittedName>
        <fullName evidence="4">Trypsin-like serine protease</fullName>
    </submittedName>
</protein>
<dbReference type="Pfam" id="PF00089">
    <property type="entry name" value="Trypsin"/>
    <property type="match status" value="1"/>
</dbReference>
<dbReference type="InterPro" id="IPR043504">
    <property type="entry name" value="Peptidase_S1_PA_chymotrypsin"/>
</dbReference>
<keyword evidence="1" id="KW-1015">Disulfide bond</keyword>
<dbReference type="InterPro" id="IPR009003">
    <property type="entry name" value="Peptidase_S1_PA"/>
</dbReference>
<dbReference type="InterPro" id="IPR001254">
    <property type="entry name" value="Trypsin_dom"/>
</dbReference>
<geneLocation type="plasmid" evidence="4 5">
    <name>p_2</name>
</geneLocation>
<dbReference type="Gene3D" id="2.40.10.10">
    <property type="entry name" value="Trypsin-like serine proteases"/>
    <property type="match status" value="1"/>
</dbReference>
<evidence type="ECO:0000313" key="4">
    <source>
        <dbReference type="EMBL" id="QND43346.1"/>
    </source>
</evidence>
<evidence type="ECO:0000256" key="2">
    <source>
        <dbReference type="SAM" id="MobiDB-lite"/>
    </source>
</evidence>
<dbReference type="EMBL" id="CP050550">
    <property type="protein sequence ID" value="QND43346.1"/>
    <property type="molecule type" value="Genomic_DNA"/>
</dbReference>
<sequence>MAILASTSDDEVEAANHPAVVTGWGYTKADHGWDDKYLPTELQEVELPIVPREDCRAAYRDSSMRMNPIDERNVCAKLCRRRQGCLPGRQRRTARRPAPRQALDPARHRQLGRLSCAEAEHYGVYTRVAAFRDWIAAKTDGDVPNVEGPAA</sequence>
<feature type="region of interest" description="Disordered" evidence="2">
    <location>
        <begin position="88"/>
        <end position="107"/>
    </location>
</feature>
<dbReference type="SUPFAM" id="SSF50494">
    <property type="entry name" value="Trypsin-like serine proteases"/>
    <property type="match status" value="1"/>
</dbReference>
<organism evidence="4 5">
    <name type="scientific">Rhizobium leguminosarum bv. viciae</name>
    <dbReference type="NCBI Taxonomy" id="387"/>
    <lineage>
        <taxon>Bacteria</taxon>
        <taxon>Pseudomonadati</taxon>
        <taxon>Pseudomonadota</taxon>
        <taxon>Alphaproteobacteria</taxon>
        <taxon>Hyphomicrobiales</taxon>
        <taxon>Rhizobiaceae</taxon>
        <taxon>Rhizobium/Agrobacterium group</taxon>
        <taxon>Rhizobium</taxon>
    </lineage>
</organism>
<evidence type="ECO:0000313" key="5">
    <source>
        <dbReference type="Proteomes" id="UP000515518"/>
    </source>
</evidence>
<dbReference type="PANTHER" id="PTHR24276">
    <property type="entry name" value="POLYSERASE-RELATED"/>
    <property type="match status" value="1"/>
</dbReference>
<gene>
    <name evidence="4" type="ORF">HB770_27885</name>
</gene>
<dbReference type="Proteomes" id="UP000515518">
    <property type="component" value="Plasmid p_2"/>
</dbReference>
<dbReference type="InterPro" id="IPR050430">
    <property type="entry name" value="Peptidase_S1"/>
</dbReference>
<name>A0A7G6RM64_RHILV</name>
<evidence type="ECO:0000259" key="3">
    <source>
        <dbReference type="PROSITE" id="PS50240"/>
    </source>
</evidence>
<keyword evidence="4" id="KW-0378">Hydrolase</keyword>
<keyword evidence="4" id="KW-0614">Plasmid</keyword>
<dbReference type="PANTHER" id="PTHR24276:SF98">
    <property type="entry name" value="FI18310P1-RELATED"/>
    <property type="match status" value="1"/>
</dbReference>
<keyword evidence="4" id="KW-0645">Protease</keyword>
<dbReference type="GO" id="GO:0006508">
    <property type="term" value="P:proteolysis"/>
    <property type="evidence" value="ECO:0007669"/>
    <property type="project" value="UniProtKB-KW"/>
</dbReference>
<evidence type="ECO:0000256" key="1">
    <source>
        <dbReference type="ARBA" id="ARBA00023157"/>
    </source>
</evidence>
<feature type="domain" description="Peptidase S1" evidence="3">
    <location>
        <begin position="1"/>
        <end position="140"/>
    </location>
</feature>